<proteinExistence type="predicted"/>
<organism evidence="2 3">
    <name type="scientific">Rotaria magnacalcarata</name>
    <dbReference type="NCBI Taxonomy" id="392030"/>
    <lineage>
        <taxon>Eukaryota</taxon>
        <taxon>Metazoa</taxon>
        <taxon>Spiralia</taxon>
        <taxon>Gnathifera</taxon>
        <taxon>Rotifera</taxon>
        <taxon>Eurotatoria</taxon>
        <taxon>Bdelloidea</taxon>
        <taxon>Philodinida</taxon>
        <taxon>Philodinidae</taxon>
        <taxon>Rotaria</taxon>
    </lineage>
</organism>
<feature type="non-terminal residue" evidence="2">
    <location>
        <position position="81"/>
    </location>
</feature>
<feature type="compositionally biased region" description="Polar residues" evidence="1">
    <location>
        <begin position="55"/>
        <end position="81"/>
    </location>
</feature>
<dbReference type="EMBL" id="CAJOBG010097309">
    <property type="protein sequence ID" value="CAF4688797.1"/>
    <property type="molecule type" value="Genomic_DNA"/>
</dbReference>
<reference evidence="2" key="1">
    <citation type="submission" date="2021-02" db="EMBL/GenBank/DDBJ databases">
        <authorList>
            <person name="Nowell W R."/>
        </authorList>
    </citation>
    <scope>NUCLEOTIDE SEQUENCE</scope>
</reference>
<name>A0A821HUZ3_9BILA</name>
<keyword evidence="3" id="KW-1185">Reference proteome</keyword>
<sequence>QSSNPHDELSVDVLMLPNNKVKISSSSTFDDLPIHTTNSATTNDEIKPMVRIRPHQSSIDSIDYDLSTTKRSNSQATTSRS</sequence>
<feature type="non-terminal residue" evidence="2">
    <location>
        <position position="1"/>
    </location>
</feature>
<protein>
    <submittedName>
        <fullName evidence="2">Uncharacterized protein</fullName>
    </submittedName>
</protein>
<evidence type="ECO:0000313" key="2">
    <source>
        <dbReference type="EMBL" id="CAF4688797.1"/>
    </source>
</evidence>
<accession>A0A821HUZ3</accession>
<feature type="region of interest" description="Disordered" evidence="1">
    <location>
        <begin position="24"/>
        <end position="81"/>
    </location>
</feature>
<evidence type="ECO:0000313" key="3">
    <source>
        <dbReference type="Proteomes" id="UP000663866"/>
    </source>
</evidence>
<dbReference type="Proteomes" id="UP000663866">
    <property type="component" value="Unassembled WGS sequence"/>
</dbReference>
<feature type="compositionally biased region" description="Polar residues" evidence="1">
    <location>
        <begin position="24"/>
        <end position="43"/>
    </location>
</feature>
<evidence type="ECO:0000256" key="1">
    <source>
        <dbReference type="SAM" id="MobiDB-lite"/>
    </source>
</evidence>
<comment type="caution">
    <text evidence="2">The sequence shown here is derived from an EMBL/GenBank/DDBJ whole genome shotgun (WGS) entry which is preliminary data.</text>
</comment>
<gene>
    <name evidence="2" type="ORF">OVN521_LOCUS47987</name>
</gene>
<dbReference type="AlphaFoldDB" id="A0A821HUZ3"/>